<evidence type="ECO:0000313" key="2">
    <source>
        <dbReference type="EMBL" id="VFT78649.1"/>
    </source>
</evidence>
<keyword evidence="3" id="KW-1185">Reference proteome</keyword>
<evidence type="ECO:0000313" key="3">
    <source>
        <dbReference type="Proteomes" id="UP000332933"/>
    </source>
</evidence>
<evidence type="ECO:0000313" key="1">
    <source>
        <dbReference type="EMBL" id="KAF0718868.1"/>
    </source>
</evidence>
<organism evidence="2 3">
    <name type="scientific">Aphanomyces stellatus</name>
    <dbReference type="NCBI Taxonomy" id="120398"/>
    <lineage>
        <taxon>Eukaryota</taxon>
        <taxon>Sar</taxon>
        <taxon>Stramenopiles</taxon>
        <taxon>Oomycota</taxon>
        <taxon>Saprolegniomycetes</taxon>
        <taxon>Saprolegniales</taxon>
        <taxon>Verrucalvaceae</taxon>
        <taxon>Aphanomyces</taxon>
    </lineage>
</organism>
<dbReference type="EMBL" id="CAADRA010000114">
    <property type="protein sequence ID" value="VFT78649.1"/>
    <property type="molecule type" value="Genomic_DNA"/>
</dbReference>
<dbReference type="OrthoDB" id="73862at2759"/>
<sequence length="283" mass="32608">MTLRIPAAHSYFTLHDFAADAALIAIDLIEARAKTVAQKHAKTLQHRRVRSKLNQRRYRAEKKESNNQRLSTIAALQMEVARLEGRADALRMALPAHLCTFEPETHVMAEYFRLFAHGFKPDGCLHVIQQDFLASTMREDMVFMDDVGVEKLLTQWKAYTTIFDSFNMEVRSIDVVAFSPEVVVHADAIMRLRVSRLTIETLFRHLLGDECLTQRLIGRVLELPMQMRFAFDANMKVLRYDTHANIVLGLSQLLGSFEDTLSVLRHFQMRENAEIVNDQVLEY</sequence>
<dbReference type="AlphaFoldDB" id="A0A485K5M1"/>
<gene>
    <name evidence="2" type="primary">Aste57867_1432</name>
    <name evidence="1" type="ORF">As57867_001431</name>
    <name evidence="2" type="ORF">ASTE57867_1432</name>
</gene>
<dbReference type="EMBL" id="VJMH01000114">
    <property type="protein sequence ID" value="KAF0718868.1"/>
    <property type="molecule type" value="Genomic_DNA"/>
</dbReference>
<name>A0A485K5M1_9STRA</name>
<dbReference type="Proteomes" id="UP000332933">
    <property type="component" value="Unassembled WGS sequence"/>
</dbReference>
<proteinExistence type="predicted"/>
<reference evidence="1" key="2">
    <citation type="submission" date="2019-06" db="EMBL/GenBank/DDBJ databases">
        <title>Genomics analysis of Aphanomyces spp. identifies a new class of oomycete effector associated with host adaptation.</title>
        <authorList>
            <person name="Gaulin E."/>
        </authorList>
    </citation>
    <scope>NUCLEOTIDE SEQUENCE</scope>
    <source>
        <strain evidence="1">CBS 578.67</strain>
    </source>
</reference>
<reference evidence="2" key="1">
    <citation type="submission" date="2019-03" db="EMBL/GenBank/DDBJ databases">
        <authorList>
            <person name="Gaulin E."/>
            <person name="Dumas B."/>
        </authorList>
    </citation>
    <scope>NUCLEOTIDE SEQUENCE [LARGE SCALE GENOMIC DNA]</scope>
    <source>
        <strain evidence="2">CBS 568.67</strain>
    </source>
</reference>
<protein>
    <submittedName>
        <fullName evidence="2">Aste57867_1432 protein</fullName>
    </submittedName>
</protein>
<accession>A0A485K5M1</accession>